<keyword evidence="5" id="KW-0539">Nucleus</keyword>
<dbReference type="InterPro" id="IPR035368">
    <property type="entry name" value="Nrap_D3"/>
</dbReference>
<evidence type="ECO:0000256" key="7">
    <source>
        <dbReference type="SAM" id="Phobius"/>
    </source>
</evidence>
<keyword evidence="4 7" id="KW-0472">Membrane</keyword>
<dbReference type="InterPro" id="IPR005554">
    <property type="entry name" value="NOL6/Upt22"/>
</dbReference>
<dbReference type="Gene3D" id="1.10.287.70">
    <property type="match status" value="1"/>
</dbReference>
<comment type="caution">
    <text evidence="11">The sequence shown here is derived from an EMBL/GenBank/DDBJ whole genome shotgun (WGS) entry which is preliminary data.</text>
</comment>
<dbReference type="PANTHER" id="PTHR17972:SF0">
    <property type="entry name" value="NUCLEOLAR PROTEIN 6"/>
    <property type="match status" value="1"/>
</dbReference>
<evidence type="ECO:0000256" key="6">
    <source>
        <dbReference type="SAM" id="MobiDB-lite"/>
    </source>
</evidence>
<name>A0ABP0LTT4_9DINO</name>
<evidence type="ECO:0000313" key="12">
    <source>
        <dbReference type="Proteomes" id="UP001642464"/>
    </source>
</evidence>
<evidence type="ECO:0000259" key="10">
    <source>
        <dbReference type="Pfam" id="PF17405"/>
    </source>
</evidence>
<evidence type="ECO:0000256" key="5">
    <source>
        <dbReference type="RuleBase" id="RU364032"/>
    </source>
</evidence>
<organism evidence="11 12">
    <name type="scientific">Durusdinium trenchii</name>
    <dbReference type="NCBI Taxonomy" id="1381693"/>
    <lineage>
        <taxon>Eukaryota</taxon>
        <taxon>Sar</taxon>
        <taxon>Alveolata</taxon>
        <taxon>Dinophyceae</taxon>
        <taxon>Suessiales</taxon>
        <taxon>Symbiodiniaceae</taxon>
        <taxon>Durusdinium</taxon>
    </lineage>
</organism>
<feature type="transmembrane region" description="Helical" evidence="7">
    <location>
        <begin position="604"/>
        <end position="625"/>
    </location>
</feature>
<feature type="region of interest" description="Disordered" evidence="6">
    <location>
        <begin position="416"/>
        <end position="455"/>
    </location>
</feature>
<dbReference type="SUPFAM" id="SSF81324">
    <property type="entry name" value="Voltage-gated potassium channels"/>
    <property type="match status" value="1"/>
</dbReference>
<feature type="transmembrane region" description="Helical" evidence="7">
    <location>
        <begin position="645"/>
        <end position="663"/>
    </location>
</feature>
<proteinExistence type="inferred from homology"/>
<gene>
    <name evidence="11" type="ORF">SCF082_LOCUS24504</name>
</gene>
<protein>
    <submittedName>
        <fullName evidence="11">Nucleolar protein 6 (Nucleolar RNA-associated protein) (Nrap)</fullName>
    </submittedName>
</protein>
<feature type="domain" description="Nrap protein" evidence="9">
    <location>
        <begin position="8"/>
        <end position="99"/>
    </location>
</feature>
<feature type="domain" description="Nrap protein" evidence="10">
    <location>
        <begin position="123"/>
        <end position="263"/>
    </location>
</feature>
<keyword evidence="3 7" id="KW-1133">Transmembrane helix</keyword>
<evidence type="ECO:0000256" key="2">
    <source>
        <dbReference type="ARBA" id="ARBA00022692"/>
    </source>
</evidence>
<dbReference type="Pfam" id="PF17404">
    <property type="entry name" value="Nrap_D3"/>
    <property type="match status" value="1"/>
</dbReference>
<keyword evidence="2 7" id="KW-0812">Transmembrane</keyword>
<dbReference type="Proteomes" id="UP001642464">
    <property type="component" value="Unassembled WGS sequence"/>
</dbReference>
<feature type="domain" description="Ion transport" evidence="8">
    <location>
        <begin position="571"/>
        <end position="823"/>
    </location>
</feature>
<evidence type="ECO:0000256" key="3">
    <source>
        <dbReference type="ARBA" id="ARBA00022989"/>
    </source>
</evidence>
<feature type="transmembrane region" description="Helical" evidence="7">
    <location>
        <begin position="721"/>
        <end position="742"/>
    </location>
</feature>
<reference evidence="11 12" key="1">
    <citation type="submission" date="2024-02" db="EMBL/GenBank/DDBJ databases">
        <authorList>
            <person name="Chen Y."/>
            <person name="Shah S."/>
            <person name="Dougan E. K."/>
            <person name="Thang M."/>
            <person name="Chan C."/>
        </authorList>
    </citation>
    <scope>NUCLEOTIDE SEQUENCE [LARGE SCALE GENOMIC DNA]</scope>
</reference>
<evidence type="ECO:0000256" key="4">
    <source>
        <dbReference type="ARBA" id="ARBA00023136"/>
    </source>
</evidence>
<dbReference type="Gene3D" id="2.60.120.10">
    <property type="entry name" value="Jelly Rolls"/>
    <property type="match status" value="1"/>
</dbReference>
<dbReference type="InterPro" id="IPR035369">
    <property type="entry name" value="Nrap_D4"/>
</dbReference>
<dbReference type="EMBL" id="CAXAMM010018058">
    <property type="protein sequence ID" value="CAK9042625.1"/>
    <property type="molecule type" value="Genomic_DNA"/>
</dbReference>
<comment type="subcellular location">
    <subcellularLocation>
        <location evidence="1">Membrane</location>
        <topology evidence="1">Multi-pass membrane protein</topology>
    </subcellularLocation>
    <subcellularLocation>
        <location evidence="5">Nucleus</location>
        <location evidence="5">Nucleolus</location>
    </subcellularLocation>
</comment>
<dbReference type="InterPro" id="IPR014710">
    <property type="entry name" value="RmlC-like_jellyroll"/>
</dbReference>
<dbReference type="InterPro" id="IPR018490">
    <property type="entry name" value="cNMP-bd_dom_sf"/>
</dbReference>
<accession>A0ABP0LTT4</accession>
<keyword evidence="12" id="KW-1185">Reference proteome</keyword>
<dbReference type="Pfam" id="PF00520">
    <property type="entry name" value="Ion_trans"/>
    <property type="match status" value="1"/>
</dbReference>
<evidence type="ECO:0000313" key="11">
    <source>
        <dbReference type="EMBL" id="CAK9042625.1"/>
    </source>
</evidence>
<dbReference type="InterPro" id="IPR005821">
    <property type="entry name" value="Ion_trans_dom"/>
</dbReference>
<sequence>MLWLRQSNGNRGTKVMLGLVLSTEHLERVIDRGPSAQEEEASERFRQLWGDRSELRRFKDGSILECVVWKKPPPGCAVESRKQPAVVTQIVQHLLSRHASHIQTEVVSGPVGFVENLGEQEPTERRLWVAFDTFRTHLCQLSSLPLTIKDVHPAESAFSFLVRCFKNVHRLSPPEALPRPLYETVLEFESSGRWPDDTAAAQKVAAALLLQIREEMSSDLGIEASATEGFLDLRYPEATFRLRIFHPNEMAEAAQKVTDPQAESEALRLQLGPEVALVAATGVRSSACVGADWLQHPSLAGATRLFKRWMSSQTLGRGMGQTVFSHPVSLLGPRMLSGYDTFAEHLVAYVFLHPAPYDVPSRTSAPKAGVGVDFWELHRRLGECYDRDTTKCISPDLASLASLARLAPAADQAARKEVMPPVEAPPGLSAPGDRLLTEPNLLEPKSMPTRSQSCRSQSLWESPAFQADLQRCLQLQHSKRSDAGPSTDTSGDASLDVLLHPRVFWCEPEDGQDSINPQQFLRVQGITSLRSLSNAMSQVAKHHLAEQKQTAKLLRVRLFRWLQHPGSSFRFWWDSMGMVLLCYDLIVLPLKAFNIGRPFFLTPVFWISLLYWTACIPLCFIAGYADTRGLLVLNLQRTIPRYARGWFIFDLVLISFDWIILATDDYMDAASGAELRLLRTLGRLRFLRLLRVGRMAWTVGSVMQSVKDQLSSRMSNIQYGIVRIVFQLLLSNHIIACLWFLLGSEENPDSTWVEQMQLKSKPAEFQYTTSLYWAFSQLGVGQTEIEAVNLHERIFSIVISFLALINFSTMVSSMTSLLESLRKLKDEETEQFSLLRRYLASNSIDPDLSLRITSFLQHSFSLKKKATSKDGELPILGMLSKSLREELQLQRHLECLQNHAFLGLLLESEDYNTRRVLCKMATQLQHSVLALDDVVFSAQSMANSCFYVAEGNCSYEQQDLAPLMLCGTWAAEMCLWTPWIHTGHLVSKDISRLITLEVTSFCECISRDRGVWSLAANYAQRFVGELNEEGHWSDLSPEYLQAAYLHESAAYKRSAQVRMWAFVAHSCTEPQGLLQEALIVDIDGKITEEESEALKQQIMMNLIRVSTRLDPHGILLTSPGATLCAWLRQRASSALLACRARIFGLDSDWRGVFQLDTAALDVVLQLLPKDPKGQFVAIDLTTAHTARRAVALETAGLQQKLASVALVLYDRQRRLLALKWRPSAFFPQPQTVSWAGGEGVKRPSMDPLNVFDTGQGQDSGRTVIQL</sequence>
<feature type="transmembrane region" description="Helical" evidence="7">
    <location>
        <begin position="794"/>
        <end position="818"/>
    </location>
</feature>
<keyword evidence="5" id="KW-0694">RNA-binding</keyword>
<evidence type="ECO:0000256" key="1">
    <source>
        <dbReference type="ARBA" id="ARBA00004141"/>
    </source>
</evidence>
<dbReference type="Pfam" id="PF17405">
    <property type="entry name" value="Nrap_D4"/>
    <property type="match status" value="1"/>
</dbReference>
<comment type="similarity">
    <text evidence="5">Belongs to the NRAP family.</text>
</comment>
<dbReference type="SUPFAM" id="SSF51206">
    <property type="entry name" value="cAMP-binding domain-like"/>
    <property type="match status" value="1"/>
</dbReference>
<dbReference type="PANTHER" id="PTHR17972">
    <property type="entry name" value="NUCLEOLAR RNA-ASSOCIATED PROTEIN"/>
    <property type="match status" value="1"/>
</dbReference>
<evidence type="ECO:0000259" key="9">
    <source>
        <dbReference type="Pfam" id="PF17404"/>
    </source>
</evidence>
<evidence type="ECO:0000259" key="8">
    <source>
        <dbReference type="Pfam" id="PF00520"/>
    </source>
</evidence>